<dbReference type="AlphaFoldDB" id="A0A2H1VR58"/>
<organism evidence="1">
    <name type="scientific">Spodoptera frugiperda</name>
    <name type="common">Fall armyworm</name>
    <dbReference type="NCBI Taxonomy" id="7108"/>
    <lineage>
        <taxon>Eukaryota</taxon>
        <taxon>Metazoa</taxon>
        <taxon>Ecdysozoa</taxon>
        <taxon>Arthropoda</taxon>
        <taxon>Hexapoda</taxon>
        <taxon>Insecta</taxon>
        <taxon>Pterygota</taxon>
        <taxon>Neoptera</taxon>
        <taxon>Endopterygota</taxon>
        <taxon>Lepidoptera</taxon>
        <taxon>Glossata</taxon>
        <taxon>Ditrysia</taxon>
        <taxon>Noctuoidea</taxon>
        <taxon>Noctuidae</taxon>
        <taxon>Amphipyrinae</taxon>
        <taxon>Spodoptera</taxon>
    </lineage>
</organism>
<gene>
    <name evidence="1" type="ORF">SFRICE_004351</name>
</gene>
<protein>
    <submittedName>
        <fullName evidence="1">SFRICE_004351</fullName>
    </submittedName>
</protein>
<evidence type="ECO:0000313" key="1">
    <source>
        <dbReference type="EMBL" id="SOQ43331.1"/>
    </source>
</evidence>
<accession>A0A2H1VR58</accession>
<dbReference type="EMBL" id="ODYU01003948">
    <property type="protein sequence ID" value="SOQ43331.1"/>
    <property type="molecule type" value="Genomic_DNA"/>
</dbReference>
<sequence length="143" mass="15502">MTSPALSKTSGSVRLLLTKNHPVPAPTFQSGALNAAHEYEPLAWLETSRVPRQTVTAENHSNASLALGEARSSVRFLLTKNHPVPTTALLVVSISTSAKLCAPIIMIGGNQAHPQQCSISHLWWKNILNVLSWCHQHALKGKN</sequence>
<reference evidence="1" key="1">
    <citation type="submission" date="2016-07" db="EMBL/GenBank/DDBJ databases">
        <authorList>
            <person name="Bretaudeau A."/>
        </authorList>
    </citation>
    <scope>NUCLEOTIDE SEQUENCE</scope>
    <source>
        <strain evidence="1">Rice</strain>
        <tissue evidence="1">Whole body</tissue>
    </source>
</reference>
<proteinExistence type="predicted"/>
<name>A0A2H1VR58_SPOFR</name>